<comment type="caution">
    <text evidence="2">Lacks conserved residue(s) required for the propagation of feature annotation.</text>
</comment>
<evidence type="ECO:0000256" key="2">
    <source>
        <dbReference type="HAMAP-Rule" id="MF_00984"/>
    </source>
</evidence>
<dbReference type="PROSITE" id="PS50935">
    <property type="entry name" value="SSB"/>
    <property type="match status" value="1"/>
</dbReference>
<dbReference type="SUPFAM" id="SSF50249">
    <property type="entry name" value="Nucleic acid-binding proteins"/>
    <property type="match status" value="1"/>
</dbReference>
<dbReference type="OrthoDB" id="9809878at2"/>
<evidence type="ECO:0000313" key="5">
    <source>
        <dbReference type="EMBL" id="TWH83809.1"/>
    </source>
</evidence>
<keyword evidence="2" id="KW-0233">DNA recombination</keyword>
<evidence type="ECO:0000256" key="4">
    <source>
        <dbReference type="SAM" id="MobiDB-lite"/>
    </source>
</evidence>
<name>A0A562JKS4_9FIRM</name>
<dbReference type="PANTHER" id="PTHR10302">
    <property type="entry name" value="SINGLE-STRANDED DNA-BINDING PROTEIN"/>
    <property type="match status" value="1"/>
</dbReference>
<dbReference type="InterPro" id="IPR012340">
    <property type="entry name" value="NA-bd_OB-fold"/>
</dbReference>
<dbReference type="Proteomes" id="UP000315343">
    <property type="component" value="Unassembled WGS sequence"/>
</dbReference>
<evidence type="ECO:0000256" key="3">
    <source>
        <dbReference type="RuleBase" id="RU000524"/>
    </source>
</evidence>
<evidence type="ECO:0000256" key="1">
    <source>
        <dbReference type="ARBA" id="ARBA00023125"/>
    </source>
</evidence>
<dbReference type="InterPro" id="IPR011344">
    <property type="entry name" value="ssDNA-bd"/>
</dbReference>
<dbReference type="NCBIfam" id="TIGR00621">
    <property type="entry name" value="ssb"/>
    <property type="match status" value="1"/>
</dbReference>
<dbReference type="EMBL" id="VLKH01000001">
    <property type="protein sequence ID" value="TWH83809.1"/>
    <property type="molecule type" value="Genomic_DNA"/>
</dbReference>
<keyword evidence="2" id="KW-0234">DNA repair</keyword>
<comment type="caution">
    <text evidence="5">The sequence shown here is derived from an EMBL/GenBank/DDBJ whole genome shotgun (WGS) entry which is preliminary data.</text>
</comment>
<feature type="compositionally biased region" description="Polar residues" evidence="4">
    <location>
        <begin position="115"/>
        <end position="130"/>
    </location>
</feature>
<keyword evidence="2" id="KW-0235">DNA replication</keyword>
<feature type="compositionally biased region" description="Acidic residues" evidence="4">
    <location>
        <begin position="136"/>
        <end position="154"/>
    </location>
</feature>
<dbReference type="HAMAP" id="MF_00984">
    <property type="entry name" value="SSB"/>
    <property type="match status" value="1"/>
</dbReference>
<evidence type="ECO:0000313" key="6">
    <source>
        <dbReference type="Proteomes" id="UP000315343"/>
    </source>
</evidence>
<keyword evidence="6" id="KW-1185">Reference proteome</keyword>
<dbReference type="GO" id="GO:0006281">
    <property type="term" value="P:DNA repair"/>
    <property type="evidence" value="ECO:0007669"/>
    <property type="project" value="UniProtKB-UniRule"/>
</dbReference>
<comment type="function">
    <text evidence="2">Plays an important role in DNA replication, recombination and repair. Binds to ssDNA and to an array of partner proteins to recruit them to their sites of action during DNA metabolism.</text>
</comment>
<dbReference type="GO" id="GO:0003697">
    <property type="term" value="F:single-stranded DNA binding"/>
    <property type="evidence" value="ECO:0007669"/>
    <property type="project" value="UniProtKB-UniRule"/>
</dbReference>
<keyword evidence="1 2" id="KW-0238">DNA-binding</keyword>
<dbReference type="AlphaFoldDB" id="A0A562JKS4"/>
<organism evidence="5 6">
    <name type="scientific">Sedimentibacter saalensis</name>
    <dbReference type="NCBI Taxonomy" id="130788"/>
    <lineage>
        <taxon>Bacteria</taxon>
        <taxon>Bacillati</taxon>
        <taxon>Bacillota</taxon>
        <taxon>Tissierellia</taxon>
        <taxon>Sedimentibacter</taxon>
    </lineage>
</organism>
<comment type="subunit">
    <text evidence="2">Homotetramer.</text>
</comment>
<dbReference type="RefSeq" id="WP_019228003.1">
    <property type="nucleotide sequence ID" value="NZ_DAMBUX010000029.1"/>
</dbReference>
<feature type="region of interest" description="Disordered" evidence="4">
    <location>
        <begin position="112"/>
        <end position="154"/>
    </location>
</feature>
<reference evidence="5 6" key="1">
    <citation type="submission" date="2019-07" db="EMBL/GenBank/DDBJ databases">
        <title>Genomic Encyclopedia of Type Strains, Phase I: the one thousand microbial genomes (KMG-I) project.</title>
        <authorList>
            <person name="Kyrpides N."/>
        </authorList>
    </citation>
    <scope>NUCLEOTIDE SEQUENCE [LARGE SCALE GENOMIC DNA]</scope>
    <source>
        <strain evidence="5 6">DSM 13558</strain>
    </source>
</reference>
<dbReference type="InterPro" id="IPR000424">
    <property type="entry name" value="Primosome_PriB/ssb"/>
</dbReference>
<dbReference type="GO" id="GO:0006310">
    <property type="term" value="P:DNA recombination"/>
    <property type="evidence" value="ECO:0007669"/>
    <property type="project" value="UniProtKB-UniRule"/>
</dbReference>
<keyword evidence="2" id="KW-0227">DNA damage</keyword>
<gene>
    <name evidence="5" type="ORF">LY60_00421</name>
</gene>
<dbReference type="GO" id="GO:0006260">
    <property type="term" value="P:DNA replication"/>
    <property type="evidence" value="ECO:0007669"/>
    <property type="project" value="UniProtKB-UniRule"/>
</dbReference>
<dbReference type="Gene3D" id="2.40.50.140">
    <property type="entry name" value="Nucleic acid-binding proteins"/>
    <property type="match status" value="1"/>
</dbReference>
<protein>
    <recommendedName>
        <fullName evidence="2 3">Single-stranded DNA-binding protein</fullName>
        <shortName evidence="2">SSB</shortName>
    </recommendedName>
</protein>
<accession>A0A562JKS4</accession>
<proteinExistence type="inferred from homology"/>
<sequence length="154" mass="16805">MNSVVLIGRLARDPELRFIPSTGMAVAKFTLAVDREMSRDKKQEATSQGKQTADFIGITVFGKQAENCANYLAKGSQCAVHGRISTGSYTTQSGEKRYTTDIVADRIEFVGAGKGQSSSPQQGRPVQPDSSFFDGFPDEDNDIFQPVDDEDIPF</sequence>
<dbReference type="GO" id="GO:0009295">
    <property type="term" value="C:nucleoid"/>
    <property type="evidence" value="ECO:0007669"/>
    <property type="project" value="TreeGrafter"/>
</dbReference>
<dbReference type="Pfam" id="PF00436">
    <property type="entry name" value="SSB"/>
    <property type="match status" value="1"/>
</dbReference>
<dbReference type="PANTHER" id="PTHR10302:SF27">
    <property type="entry name" value="SINGLE-STRANDED DNA-BINDING PROTEIN"/>
    <property type="match status" value="1"/>
</dbReference>
<dbReference type="CDD" id="cd04496">
    <property type="entry name" value="SSB_OBF"/>
    <property type="match status" value="1"/>
</dbReference>
<feature type="short sequence motif" description="Important for interaction with partner proteins" evidence="2">
    <location>
        <begin position="149"/>
        <end position="154"/>
    </location>
</feature>